<proteinExistence type="predicted"/>
<dbReference type="EMBL" id="PDND01000080">
    <property type="protein sequence ID" value="PGH32833.1"/>
    <property type="molecule type" value="Genomic_DNA"/>
</dbReference>
<gene>
    <name evidence="1" type="ORF">GX50_04373</name>
</gene>
<comment type="caution">
    <text evidence="1">The sequence shown here is derived from an EMBL/GenBank/DDBJ whole genome shotgun (WGS) entry which is preliminary data.</text>
</comment>
<evidence type="ECO:0000313" key="2">
    <source>
        <dbReference type="Proteomes" id="UP000226031"/>
    </source>
</evidence>
<keyword evidence="2" id="KW-1185">Reference proteome</keyword>
<name>A0A2B7ZI39_9EURO</name>
<organism evidence="1 2">
    <name type="scientific">[Emmonsia] crescens</name>
    <dbReference type="NCBI Taxonomy" id="73230"/>
    <lineage>
        <taxon>Eukaryota</taxon>
        <taxon>Fungi</taxon>
        <taxon>Dikarya</taxon>
        <taxon>Ascomycota</taxon>
        <taxon>Pezizomycotina</taxon>
        <taxon>Eurotiomycetes</taxon>
        <taxon>Eurotiomycetidae</taxon>
        <taxon>Onygenales</taxon>
        <taxon>Ajellomycetaceae</taxon>
        <taxon>Emergomyces</taxon>
    </lineage>
</organism>
<protein>
    <submittedName>
        <fullName evidence="1">Uncharacterized protein</fullName>
    </submittedName>
</protein>
<accession>A0A2B7ZI39</accession>
<reference evidence="1 2" key="1">
    <citation type="submission" date="2017-10" db="EMBL/GenBank/DDBJ databases">
        <title>Comparative genomics in systemic dimorphic fungi from Ajellomycetaceae.</title>
        <authorList>
            <person name="Munoz J.F."/>
            <person name="Mcewen J.G."/>
            <person name="Clay O.K."/>
            <person name="Cuomo C.A."/>
        </authorList>
    </citation>
    <scope>NUCLEOTIDE SEQUENCE [LARGE SCALE GENOMIC DNA]</scope>
    <source>
        <strain evidence="1 2">UAMH4076</strain>
    </source>
</reference>
<dbReference type="Proteomes" id="UP000226031">
    <property type="component" value="Unassembled WGS sequence"/>
</dbReference>
<dbReference type="AlphaFoldDB" id="A0A2B7ZI39"/>
<sequence length="126" mass="14300">MPSCLGKIRRRPLCAHRFSESKVAIDERIFLESGDVTMSAVEKSRFDQVWLALALTLSPNFGYGHKHQHCNYQLQLQQSPTPPSLNKTNCRFAARNSQNLQKSAGWALRVTLEQRKATQFAVSVRV</sequence>
<evidence type="ECO:0000313" key="1">
    <source>
        <dbReference type="EMBL" id="PGH32833.1"/>
    </source>
</evidence>